<organism evidence="4 5">
    <name type="scientific">Actinomycetospora aurantiaca</name>
    <dbReference type="NCBI Taxonomy" id="3129233"/>
    <lineage>
        <taxon>Bacteria</taxon>
        <taxon>Bacillati</taxon>
        <taxon>Actinomycetota</taxon>
        <taxon>Actinomycetes</taxon>
        <taxon>Pseudonocardiales</taxon>
        <taxon>Pseudonocardiaceae</taxon>
        <taxon>Actinomycetospora</taxon>
    </lineage>
</organism>
<dbReference type="SUPFAM" id="SSF53474">
    <property type="entry name" value="alpha/beta-Hydrolases"/>
    <property type="match status" value="1"/>
</dbReference>
<evidence type="ECO:0000256" key="2">
    <source>
        <dbReference type="SAM" id="SignalP"/>
    </source>
</evidence>
<feature type="region of interest" description="Disordered" evidence="1">
    <location>
        <begin position="97"/>
        <end position="123"/>
    </location>
</feature>
<feature type="signal peptide" evidence="2">
    <location>
        <begin position="1"/>
        <end position="26"/>
    </location>
</feature>
<evidence type="ECO:0000256" key="1">
    <source>
        <dbReference type="SAM" id="MobiDB-lite"/>
    </source>
</evidence>
<sequence>MRRVVVALVSGCLLLLTACAPSGGGAAPPATDVATAVDVGGRRVWLECHGPARPGTPTVVLMSGFGNAGDIWDVVDPERTPPPEAVAPALARDTRVCAYDRPGSTRNDGSVTTRSDPAPQPRTAQDWASELDAVLTAGGVPGPYVLVAHSFGGLAARLYAAQHPDRTAGLVMVDSTTEETFALLSPEQQAVLTPPAVPGVEQIDVAASTDQVAASARERPHPATMPTWVVSAGVTEFPPDFPDLARAVEAQRTAQSNLATTTLPGSVHALADRSSHYVHVFDPDLVVRATRDVLARATGPSSGGTR</sequence>
<reference evidence="4 5" key="1">
    <citation type="submission" date="2024-03" db="EMBL/GenBank/DDBJ databases">
        <title>Actinomycetospora sp. OC33-EN08, a novel actinomycete isolated from wild orchid (Aerides multiflora).</title>
        <authorList>
            <person name="Suriyachadkun C."/>
        </authorList>
    </citation>
    <scope>NUCLEOTIDE SEQUENCE [LARGE SCALE GENOMIC DNA]</scope>
    <source>
        <strain evidence="4 5">OC33-EN08</strain>
    </source>
</reference>
<dbReference type="InterPro" id="IPR000073">
    <property type="entry name" value="AB_hydrolase_1"/>
</dbReference>
<evidence type="ECO:0000313" key="4">
    <source>
        <dbReference type="EMBL" id="MEJ2867805.1"/>
    </source>
</evidence>
<keyword evidence="5" id="KW-1185">Reference proteome</keyword>
<feature type="compositionally biased region" description="Polar residues" evidence="1">
    <location>
        <begin position="104"/>
        <end position="115"/>
    </location>
</feature>
<comment type="caution">
    <text evidence="4">The sequence shown here is derived from an EMBL/GenBank/DDBJ whole genome shotgun (WGS) entry which is preliminary data.</text>
</comment>
<dbReference type="EMBL" id="JBBEGN010000003">
    <property type="protein sequence ID" value="MEJ2867805.1"/>
    <property type="molecule type" value="Genomic_DNA"/>
</dbReference>
<protein>
    <submittedName>
        <fullName evidence="4">Alpha/beta hydrolase</fullName>
    </submittedName>
</protein>
<keyword evidence="4" id="KW-0378">Hydrolase</keyword>
<dbReference type="PANTHER" id="PTHR43798">
    <property type="entry name" value="MONOACYLGLYCEROL LIPASE"/>
    <property type="match status" value="1"/>
</dbReference>
<dbReference type="PANTHER" id="PTHR43798:SF5">
    <property type="entry name" value="MONOACYLGLYCEROL LIPASE ABHD6"/>
    <property type="match status" value="1"/>
</dbReference>
<feature type="domain" description="AB hydrolase-1" evidence="3">
    <location>
        <begin position="59"/>
        <end position="292"/>
    </location>
</feature>
<dbReference type="InterPro" id="IPR050266">
    <property type="entry name" value="AB_hydrolase_sf"/>
</dbReference>
<proteinExistence type="predicted"/>
<dbReference type="InterPro" id="IPR029058">
    <property type="entry name" value="AB_hydrolase_fold"/>
</dbReference>
<dbReference type="GO" id="GO:0016787">
    <property type="term" value="F:hydrolase activity"/>
    <property type="evidence" value="ECO:0007669"/>
    <property type="project" value="UniProtKB-KW"/>
</dbReference>
<dbReference type="Pfam" id="PF12697">
    <property type="entry name" value="Abhydrolase_6"/>
    <property type="match status" value="1"/>
</dbReference>
<dbReference type="PROSITE" id="PS51257">
    <property type="entry name" value="PROKAR_LIPOPROTEIN"/>
    <property type="match status" value="1"/>
</dbReference>
<name>A0ABU8MKF3_9PSEU</name>
<feature type="chain" id="PRO_5047456812" evidence="2">
    <location>
        <begin position="27"/>
        <end position="306"/>
    </location>
</feature>
<dbReference type="Proteomes" id="UP001385809">
    <property type="component" value="Unassembled WGS sequence"/>
</dbReference>
<keyword evidence="2" id="KW-0732">Signal</keyword>
<evidence type="ECO:0000259" key="3">
    <source>
        <dbReference type="Pfam" id="PF12697"/>
    </source>
</evidence>
<evidence type="ECO:0000313" key="5">
    <source>
        <dbReference type="Proteomes" id="UP001385809"/>
    </source>
</evidence>
<dbReference type="Gene3D" id="3.40.50.1820">
    <property type="entry name" value="alpha/beta hydrolase"/>
    <property type="match status" value="1"/>
</dbReference>
<accession>A0ABU8MKF3</accession>
<dbReference type="RefSeq" id="WP_337694413.1">
    <property type="nucleotide sequence ID" value="NZ_JBBEGN010000003.1"/>
</dbReference>
<gene>
    <name evidence="4" type="ORF">WCD74_08520</name>
</gene>